<dbReference type="Proteomes" id="UP000036449">
    <property type="component" value="Unassembled WGS sequence"/>
</dbReference>
<organism evidence="2 3">
    <name type="scientific">Methylobacterium tarhaniae</name>
    <dbReference type="NCBI Taxonomy" id="1187852"/>
    <lineage>
        <taxon>Bacteria</taxon>
        <taxon>Pseudomonadati</taxon>
        <taxon>Pseudomonadota</taxon>
        <taxon>Alphaproteobacteria</taxon>
        <taxon>Hyphomicrobiales</taxon>
        <taxon>Methylobacteriaceae</taxon>
        <taxon>Methylobacterium</taxon>
    </lineage>
</organism>
<evidence type="ECO:0000256" key="1">
    <source>
        <dbReference type="SAM" id="MobiDB-lite"/>
    </source>
</evidence>
<dbReference type="EMBL" id="LABZ01000117">
    <property type="protein sequence ID" value="KMO38845.1"/>
    <property type="molecule type" value="Genomic_DNA"/>
</dbReference>
<comment type="caution">
    <text evidence="2">The sequence shown here is derived from an EMBL/GenBank/DDBJ whole genome shotgun (WGS) entry which is preliminary data.</text>
</comment>
<evidence type="ECO:0000313" key="3">
    <source>
        <dbReference type="Proteomes" id="UP000036449"/>
    </source>
</evidence>
<reference evidence="2 3" key="1">
    <citation type="submission" date="2015-03" db="EMBL/GenBank/DDBJ databases">
        <title>Genome sequencing of Methylobacterium tarhaniae DSM 25844.</title>
        <authorList>
            <person name="Chaudhry V."/>
            <person name="Patil P.B."/>
        </authorList>
    </citation>
    <scope>NUCLEOTIDE SEQUENCE [LARGE SCALE GENOMIC DNA]</scope>
    <source>
        <strain evidence="2 3">DSM 25844</strain>
    </source>
</reference>
<name>A0A0J6SU95_9HYPH</name>
<dbReference type="AlphaFoldDB" id="A0A0J6SU95"/>
<sequence length="134" mass="14025">MARKEFVVIATSSLAAALPPAAIDPIVRSGPVRPRNPGTDQPLGPAVILDLSPDASRDVARGSAPATDIPEPSSDRAHYQRDADTNQIVFQILGPDGTVVEQMPSEAALRARTYAREAEAARATEIGTAVARSA</sequence>
<keyword evidence="3" id="KW-1185">Reference proteome</keyword>
<feature type="region of interest" description="Disordered" evidence="1">
    <location>
        <begin position="56"/>
        <end position="79"/>
    </location>
</feature>
<evidence type="ECO:0000313" key="2">
    <source>
        <dbReference type="EMBL" id="KMO38845.1"/>
    </source>
</evidence>
<feature type="region of interest" description="Disordered" evidence="1">
    <location>
        <begin position="25"/>
        <end position="44"/>
    </location>
</feature>
<evidence type="ECO:0008006" key="4">
    <source>
        <dbReference type="Google" id="ProtNLM"/>
    </source>
</evidence>
<gene>
    <name evidence="2" type="ORF">VQ03_16420</name>
</gene>
<proteinExistence type="predicted"/>
<protein>
    <recommendedName>
        <fullName evidence="4">Flagellar protein FlaG</fullName>
    </recommendedName>
</protein>
<dbReference type="PATRIC" id="fig|1187852.3.peg.488"/>
<accession>A0A0J6SU95</accession>